<dbReference type="PROSITE" id="PS50157">
    <property type="entry name" value="ZINC_FINGER_C2H2_2"/>
    <property type="match status" value="4"/>
</dbReference>
<dbReference type="PROSITE" id="PS00028">
    <property type="entry name" value="ZINC_FINGER_C2H2_1"/>
    <property type="match status" value="4"/>
</dbReference>
<dbReference type="GO" id="GO:0008270">
    <property type="term" value="F:zinc ion binding"/>
    <property type="evidence" value="ECO:0007669"/>
    <property type="project" value="UniProtKB-KW"/>
</dbReference>
<proteinExistence type="predicted"/>
<keyword evidence="2" id="KW-0677">Repeat</keyword>
<dbReference type="PANTHER" id="PTHR24403:SF67">
    <property type="entry name" value="FI01116P-RELATED"/>
    <property type="match status" value="1"/>
</dbReference>
<dbReference type="Proteomes" id="UP000887577">
    <property type="component" value="Unplaced"/>
</dbReference>
<accession>A0A914Z1R3</accession>
<dbReference type="WBParaSite" id="PSU_v2.g6301.t1">
    <property type="protein sequence ID" value="PSU_v2.g6301.t1"/>
    <property type="gene ID" value="PSU_v2.g6301"/>
</dbReference>
<evidence type="ECO:0000313" key="7">
    <source>
        <dbReference type="Proteomes" id="UP000887577"/>
    </source>
</evidence>
<dbReference type="SMART" id="SM00355">
    <property type="entry name" value="ZnF_C2H2"/>
    <property type="match status" value="8"/>
</dbReference>
<evidence type="ECO:0000259" key="6">
    <source>
        <dbReference type="PROSITE" id="PS50157"/>
    </source>
</evidence>
<feature type="domain" description="C2H2-type" evidence="6">
    <location>
        <begin position="339"/>
        <end position="367"/>
    </location>
</feature>
<organism evidence="7 8">
    <name type="scientific">Panagrolaimus superbus</name>
    <dbReference type="NCBI Taxonomy" id="310955"/>
    <lineage>
        <taxon>Eukaryota</taxon>
        <taxon>Metazoa</taxon>
        <taxon>Ecdysozoa</taxon>
        <taxon>Nematoda</taxon>
        <taxon>Chromadorea</taxon>
        <taxon>Rhabditida</taxon>
        <taxon>Tylenchina</taxon>
        <taxon>Panagrolaimomorpha</taxon>
        <taxon>Panagrolaimoidea</taxon>
        <taxon>Panagrolaimidae</taxon>
        <taxon>Panagrolaimus</taxon>
    </lineage>
</organism>
<feature type="domain" description="C2H2-type" evidence="6">
    <location>
        <begin position="47"/>
        <end position="70"/>
    </location>
</feature>
<keyword evidence="4" id="KW-0862">Zinc</keyword>
<feature type="domain" description="C2H2-type" evidence="6">
    <location>
        <begin position="309"/>
        <end position="338"/>
    </location>
</feature>
<dbReference type="GO" id="GO:0005634">
    <property type="term" value="C:nucleus"/>
    <property type="evidence" value="ECO:0007669"/>
    <property type="project" value="TreeGrafter"/>
</dbReference>
<name>A0A914Z1R3_9BILA</name>
<dbReference type="PANTHER" id="PTHR24403">
    <property type="entry name" value="ZINC FINGER PROTEIN"/>
    <property type="match status" value="1"/>
</dbReference>
<feature type="domain" description="C2H2-type" evidence="6">
    <location>
        <begin position="273"/>
        <end position="301"/>
    </location>
</feature>
<dbReference type="InterPro" id="IPR036236">
    <property type="entry name" value="Znf_C2H2_sf"/>
</dbReference>
<keyword evidence="3 5" id="KW-0863">Zinc-finger</keyword>
<dbReference type="GO" id="GO:0010468">
    <property type="term" value="P:regulation of gene expression"/>
    <property type="evidence" value="ECO:0007669"/>
    <property type="project" value="TreeGrafter"/>
</dbReference>
<dbReference type="SUPFAM" id="SSF57667">
    <property type="entry name" value="beta-beta-alpha zinc fingers"/>
    <property type="match status" value="1"/>
</dbReference>
<evidence type="ECO:0000256" key="2">
    <source>
        <dbReference type="ARBA" id="ARBA00022737"/>
    </source>
</evidence>
<dbReference type="AlphaFoldDB" id="A0A914Z1R3"/>
<dbReference type="Gene3D" id="3.30.160.60">
    <property type="entry name" value="Classic Zinc Finger"/>
    <property type="match status" value="3"/>
</dbReference>
<evidence type="ECO:0000256" key="1">
    <source>
        <dbReference type="ARBA" id="ARBA00022723"/>
    </source>
</evidence>
<reference evidence="8" key="1">
    <citation type="submission" date="2022-11" db="UniProtKB">
        <authorList>
            <consortium name="WormBaseParasite"/>
        </authorList>
    </citation>
    <scope>IDENTIFICATION</scope>
</reference>
<keyword evidence="7" id="KW-1185">Reference proteome</keyword>
<keyword evidence="1" id="KW-0479">Metal-binding</keyword>
<evidence type="ECO:0000256" key="3">
    <source>
        <dbReference type="ARBA" id="ARBA00022771"/>
    </source>
</evidence>
<sequence>MASDTGSVIVESSDNGISFLRNENGVSVFLKKRPKKLKKKKVQKVPFKCQHCNEEFPNYDAHAKHVEKVHPVPHACPTPNCYYRTARKWYMRAHIRRVHGPNAINCPIDGCEGFFVKNALQKHVKTAHRIKEAGSQKSAKLQKTLHKCDYCEYQTESPKLFEHHTKDFHLNGCICPVENCEEKIFADKINDHFTSKHYGVEFVYSLGKDLKLKDDIVGDKTANVDAAEIGQEDTIRDKDTNEVAIEVEQQEKENSDMDYEYETEKTAVGFNGFSCLKCSKTFLLRRSLIRHIASVHEKRYKKYERAKKFLCTFENCNKSFKCQTLLNDHLNMHNGNYEYKCDNCSQQFFARAQFAVHLTKYHNKSIKDIAKDPIISNFRAVMVSG</sequence>
<dbReference type="InterPro" id="IPR013087">
    <property type="entry name" value="Znf_C2H2_type"/>
</dbReference>
<evidence type="ECO:0000256" key="4">
    <source>
        <dbReference type="ARBA" id="ARBA00022833"/>
    </source>
</evidence>
<evidence type="ECO:0000313" key="8">
    <source>
        <dbReference type="WBParaSite" id="PSU_v2.g6301.t1"/>
    </source>
</evidence>
<protein>
    <submittedName>
        <fullName evidence="8">C2H2-type domain-containing protein</fullName>
    </submittedName>
</protein>
<dbReference type="InterPro" id="IPR050688">
    <property type="entry name" value="Zinc_finger/UBP_domain"/>
</dbReference>
<evidence type="ECO:0000256" key="5">
    <source>
        <dbReference type="PROSITE-ProRule" id="PRU00042"/>
    </source>
</evidence>